<evidence type="ECO:0000256" key="1">
    <source>
        <dbReference type="ARBA" id="ARBA00010876"/>
    </source>
</evidence>
<evidence type="ECO:0000256" key="10">
    <source>
        <dbReference type="ARBA" id="ARBA00039988"/>
    </source>
</evidence>
<proteinExistence type="inferred from homology"/>
<dbReference type="EC" id="5.4.99.28" evidence="8"/>
<evidence type="ECO:0000256" key="7">
    <source>
        <dbReference type="ARBA" id="ARBA00037305"/>
    </source>
</evidence>
<organism evidence="17 18">
    <name type="scientific">Ahrensia kielensis</name>
    <dbReference type="NCBI Taxonomy" id="76980"/>
    <lineage>
        <taxon>Bacteria</taxon>
        <taxon>Pseudomonadati</taxon>
        <taxon>Pseudomonadota</taxon>
        <taxon>Alphaproteobacteria</taxon>
        <taxon>Hyphomicrobiales</taxon>
        <taxon>Ahrensiaceae</taxon>
        <taxon>Ahrensia</taxon>
    </lineage>
</organism>
<evidence type="ECO:0000256" key="2">
    <source>
        <dbReference type="ARBA" id="ARBA00022552"/>
    </source>
</evidence>
<evidence type="ECO:0000313" key="17">
    <source>
        <dbReference type="EMBL" id="MEM5500572.1"/>
    </source>
</evidence>
<evidence type="ECO:0000256" key="4">
    <source>
        <dbReference type="ARBA" id="ARBA00023235"/>
    </source>
</evidence>
<evidence type="ECO:0000256" key="14">
    <source>
        <dbReference type="ARBA" id="ARBA00042883"/>
    </source>
</evidence>
<dbReference type="Gene3D" id="3.30.2350.10">
    <property type="entry name" value="Pseudouridine synthase"/>
    <property type="match status" value="1"/>
</dbReference>
<dbReference type="GO" id="GO:0016853">
    <property type="term" value="F:isomerase activity"/>
    <property type="evidence" value="ECO:0007669"/>
    <property type="project" value="UniProtKB-KW"/>
</dbReference>
<dbReference type="RefSeq" id="WP_342846846.1">
    <property type="nucleotide sequence ID" value="NZ_JBBMQO010000002.1"/>
</dbReference>
<evidence type="ECO:0000256" key="8">
    <source>
        <dbReference type="ARBA" id="ARBA00038944"/>
    </source>
</evidence>
<dbReference type="Pfam" id="PF00849">
    <property type="entry name" value="PseudoU_synth_2"/>
    <property type="match status" value="1"/>
</dbReference>
<accession>A0ABU9T361</accession>
<dbReference type="EMBL" id="JBBMQO010000002">
    <property type="protein sequence ID" value="MEM5500572.1"/>
    <property type="molecule type" value="Genomic_DNA"/>
</dbReference>
<comment type="catalytic activity">
    <reaction evidence="6">
        <text>uridine(746) in 23S rRNA = pseudouridine(746) in 23S rRNA</text>
        <dbReference type="Rhea" id="RHEA:42548"/>
        <dbReference type="Rhea" id="RHEA-COMP:10109"/>
        <dbReference type="Rhea" id="RHEA-COMP:10110"/>
        <dbReference type="ChEBI" id="CHEBI:65314"/>
        <dbReference type="ChEBI" id="CHEBI:65315"/>
        <dbReference type="EC" id="5.4.99.29"/>
    </reaction>
</comment>
<keyword evidence="4 17" id="KW-0413">Isomerase</keyword>
<gene>
    <name evidence="17" type="ORF">WNY59_03110</name>
</gene>
<dbReference type="InterPro" id="IPR050188">
    <property type="entry name" value="RluA_PseudoU_synthase"/>
</dbReference>
<evidence type="ECO:0000259" key="16">
    <source>
        <dbReference type="Pfam" id="PF00849"/>
    </source>
</evidence>
<dbReference type="Proteomes" id="UP001477870">
    <property type="component" value="Unassembled WGS sequence"/>
</dbReference>
<keyword evidence="18" id="KW-1185">Reference proteome</keyword>
<feature type="domain" description="Pseudouridine synthase RsuA/RluA-like" evidence="16">
    <location>
        <begin position="28"/>
        <end position="173"/>
    </location>
</feature>
<dbReference type="InterPro" id="IPR006145">
    <property type="entry name" value="PsdUridine_synth_RsuA/RluA"/>
</dbReference>
<name>A0ABU9T361_9HYPH</name>
<dbReference type="EC" id="5.4.99.29" evidence="9"/>
<sequence length="223" mass="25794">MTVIPQRPRPDYHPPMVPLAVVYEDEFVLVLDKPTGLLTVSGTSPGTHDCLESRAIDYNSEARLVHRLDWDTSGLIIFGLTAKTRAHLGRQFEDRVVKKQYVARVWGHPDQQSGIVNQPLRCDWPNRPRQMIDHEQGREAITEWEAISQTETTTDLLMKPKTGRSHQLRVHCQYLGHPIIGDRMYAPDEAYYAHERMCLHSTQVEFYHPVTREWLNLKSPCPF</sequence>
<dbReference type="PROSITE" id="PS01129">
    <property type="entry name" value="PSI_RLU"/>
    <property type="match status" value="1"/>
</dbReference>
<evidence type="ECO:0000256" key="11">
    <source>
        <dbReference type="ARBA" id="ARBA00041266"/>
    </source>
</evidence>
<protein>
    <recommendedName>
        <fullName evidence="10">Dual-specificity RNA pseudouridine synthase RluA</fullName>
        <ecNumber evidence="8">5.4.99.28</ecNumber>
        <ecNumber evidence="9">5.4.99.29</ecNumber>
    </recommendedName>
    <alternativeName>
        <fullName evidence="11">23S rRNA pseudouridine(746) synthase</fullName>
    </alternativeName>
    <alternativeName>
        <fullName evidence="14">Ribosomal large subunit pseudouridine synthase A</fullName>
    </alternativeName>
    <alternativeName>
        <fullName evidence="13">rRNA pseudouridylate synthase A</fullName>
    </alternativeName>
    <alternativeName>
        <fullName evidence="15">rRNA-uridine isomerase A</fullName>
    </alternativeName>
    <alternativeName>
        <fullName evidence="12">tRNA pseudouridine(32) synthase</fullName>
    </alternativeName>
</protein>
<comment type="function">
    <text evidence="7">Dual specificity enzyme that catalyzes the synthesis of pseudouridine from uracil-746 in 23S ribosomal RNA and from uracil-32 in the anticodon stem and loop of transfer RNAs.</text>
</comment>
<evidence type="ECO:0000256" key="5">
    <source>
        <dbReference type="ARBA" id="ARBA00036184"/>
    </source>
</evidence>
<dbReference type="PANTHER" id="PTHR21600:SF91">
    <property type="entry name" value="DUAL-SPECIFICITY RNA PSEUDOURIDINE SYNTHASE RLUA"/>
    <property type="match status" value="1"/>
</dbReference>
<evidence type="ECO:0000256" key="9">
    <source>
        <dbReference type="ARBA" id="ARBA00038945"/>
    </source>
</evidence>
<dbReference type="SUPFAM" id="SSF55120">
    <property type="entry name" value="Pseudouridine synthase"/>
    <property type="match status" value="1"/>
</dbReference>
<evidence type="ECO:0000256" key="6">
    <source>
        <dbReference type="ARBA" id="ARBA00036916"/>
    </source>
</evidence>
<dbReference type="InterPro" id="IPR020103">
    <property type="entry name" value="PsdUridine_synth_cat_dom_sf"/>
</dbReference>
<comment type="caution">
    <text evidence="17">The sequence shown here is derived from an EMBL/GenBank/DDBJ whole genome shotgun (WGS) entry which is preliminary data.</text>
</comment>
<evidence type="ECO:0000256" key="15">
    <source>
        <dbReference type="ARBA" id="ARBA00043143"/>
    </source>
</evidence>
<dbReference type="InterPro" id="IPR006224">
    <property type="entry name" value="PsdUridine_synth_RluA-like_CS"/>
</dbReference>
<evidence type="ECO:0000256" key="13">
    <source>
        <dbReference type="ARBA" id="ARBA00042844"/>
    </source>
</evidence>
<keyword evidence="2" id="KW-0698">rRNA processing</keyword>
<evidence type="ECO:0000256" key="3">
    <source>
        <dbReference type="ARBA" id="ARBA00022694"/>
    </source>
</evidence>
<comment type="similarity">
    <text evidence="1">Belongs to the pseudouridine synthase RluA family.</text>
</comment>
<reference evidence="17 18" key="1">
    <citation type="submission" date="2024-03" db="EMBL/GenBank/DDBJ databases">
        <title>Community enrichment and isolation of bacterial strains for fucoidan degradation.</title>
        <authorList>
            <person name="Sichert A."/>
        </authorList>
    </citation>
    <scope>NUCLEOTIDE SEQUENCE [LARGE SCALE GENOMIC DNA]</scope>
    <source>
        <strain evidence="17 18">AS62</strain>
    </source>
</reference>
<evidence type="ECO:0000313" key="18">
    <source>
        <dbReference type="Proteomes" id="UP001477870"/>
    </source>
</evidence>
<evidence type="ECO:0000256" key="12">
    <source>
        <dbReference type="ARBA" id="ARBA00042372"/>
    </source>
</evidence>
<comment type="catalytic activity">
    <reaction evidence="5">
        <text>uridine(32) in tRNA = pseudouridine(32) in tRNA</text>
        <dbReference type="Rhea" id="RHEA:42544"/>
        <dbReference type="Rhea" id="RHEA-COMP:10107"/>
        <dbReference type="Rhea" id="RHEA-COMP:10108"/>
        <dbReference type="ChEBI" id="CHEBI:65314"/>
        <dbReference type="ChEBI" id="CHEBI:65315"/>
        <dbReference type="EC" id="5.4.99.28"/>
    </reaction>
</comment>
<dbReference type="PANTHER" id="PTHR21600">
    <property type="entry name" value="MITOCHONDRIAL RNA PSEUDOURIDINE SYNTHASE"/>
    <property type="match status" value="1"/>
</dbReference>
<keyword evidence="3" id="KW-0819">tRNA processing</keyword>
<dbReference type="CDD" id="cd02869">
    <property type="entry name" value="PseudoU_synth_RluA_like"/>
    <property type="match status" value="1"/>
</dbReference>